<feature type="domain" description="Lysozyme inhibitor LprI-like N-terminal" evidence="2">
    <location>
        <begin position="34"/>
        <end position="125"/>
    </location>
</feature>
<dbReference type="Gene3D" id="1.20.1270.180">
    <property type="match status" value="1"/>
</dbReference>
<sequence>MNILKRLSAALAIAAASHAAGAHETGLSKQHAACMDKSGGTTMGMIECITAETQRQDARLNKAYKAVMAELSPERKKQLLEAQRAWIKFRDANCAFYDDPDGGTLARVNANACMMTATAERSRELEGFKP</sequence>
<accession>A0A2S1FIF4</accession>
<evidence type="ECO:0000259" key="2">
    <source>
        <dbReference type="Pfam" id="PF07007"/>
    </source>
</evidence>
<reference evidence="3" key="1">
    <citation type="submission" date="2018-01" db="EMBL/GenBank/DDBJ databases">
        <title>Plasmids of psychrophilic Polaromonas spp. isolated from Arctic and Antarctic glaciers.</title>
        <authorList>
            <person name="Dziewit L."/>
            <person name="Ciok A."/>
        </authorList>
    </citation>
    <scope>NUCLEOTIDE SEQUENCE</scope>
    <source>
        <plasmid evidence="3">pH8NP2</plasmid>
    </source>
</reference>
<geneLocation type="plasmid" evidence="3">
    <name>pH8NP2</name>
</geneLocation>
<dbReference type="AlphaFoldDB" id="A0A2S1FIF4"/>
<dbReference type="InterPro" id="IPR009739">
    <property type="entry name" value="LprI-like_N"/>
</dbReference>
<evidence type="ECO:0000313" key="3">
    <source>
        <dbReference type="EMBL" id="AWD72302.1"/>
    </source>
</evidence>
<gene>
    <name evidence="3" type="ORF">pH8NP2_p028</name>
</gene>
<keyword evidence="1" id="KW-0732">Signal</keyword>
<dbReference type="PANTHER" id="PTHR39176">
    <property type="entry name" value="PERIPLASMIC PROTEIN-RELATED"/>
    <property type="match status" value="1"/>
</dbReference>
<feature type="chain" id="PRO_5015415976" description="Lysozyme inhibitor LprI-like N-terminal domain-containing protein" evidence="1">
    <location>
        <begin position="23"/>
        <end position="130"/>
    </location>
</feature>
<organism evidence="3">
    <name type="scientific">Polaromonas sp. H8N</name>
    <dbReference type="NCBI Taxonomy" id="1840297"/>
    <lineage>
        <taxon>Bacteria</taxon>
        <taxon>Pseudomonadati</taxon>
        <taxon>Pseudomonadota</taxon>
        <taxon>Betaproteobacteria</taxon>
        <taxon>Burkholderiales</taxon>
        <taxon>Comamonadaceae</taxon>
        <taxon>Polaromonas</taxon>
    </lineage>
</organism>
<protein>
    <recommendedName>
        <fullName evidence="2">Lysozyme inhibitor LprI-like N-terminal domain-containing protein</fullName>
    </recommendedName>
</protein>
<dbReference type="RefSeq" id="WP_181375948.1">
    <property type="nucleotide sequence ID" value="NZ_MG869622.1"/>
</dbReference>
<evidence type="ECO:0000256" key="1">
    <source>
        <dbReference type="SAM" id="SignalP"/>
    </source>
</evidence>
<dbReference type="PANTHER" id="PTHR39176:SF1">
    <property type="entry name" value="PERIPLASMIC PROTEIN"/>
    <property type="match status" value="1"/>
</dbReference>
<feature type="signal peptide" evidence="1">
    <location>
        <begin position="1"/>
        <end position="22"/>
    </location>
</feature>
<dbReference type="EMBL" id="MG869622">
    <property type="protein sequence ID" value="AWD72302.1"/>
    <property type="molecule type" value="Genomic_DNA"/>
</dbReference>
<name>A0A2S1FIF4_9BURK</name>
<dbReference type="Pfam" id="PF07007">
    <property type="entry name" value="LprI"/>
    <property type="match status" value="1"/>
</dbReference>
<proteinExistence type="predicted"/>
<keyword evidence="3" id="KW-0614">Plasmid</keyword>